<evidence type="ECO:0000256" key="1">
    <source>
        <dbReference type="SAM" id="SignalP"/>
    </source>
</evidence>
<dbReference type="RefSeq" id="WP_023927297.1">
    <property type="nucleotide sequence ID" value="NZ_KI669454.1"/>
</dbReference>
<name>V8CDQ2_9HELI</name>
<keyword evidence="3" id="KW-1185">Reference proteome</keyword>
<dbReference type="EMBL" id="AZJI01000001">
    <property type="protein sequence ID" value="ETD25232.1"/>
    <property type="molecule type" value="Genomic_DNA"/>
</dbReference>
<dbReference type="STRING" id="1357400.HMPREF2086_00567"/>
<dbReference type="Proteomes" id="UP000018731">
    <property type="component" value="Unassembled WGS sequence"/>
</dbReference>
<dbReference type="AlphaFoldDB" id="V8CDQ2"/>
<reference evidence="2 3" key="1">
    <citation type="journal article" date="2014" name="Genome Announc.">
        <title>Draft genome sequences of six enterohepatic helicobacter species isolated from humans and one from rhesus macaques.</title>
        <authorList>
            <person name="Shen Z."/>
            <person name="Sheh A."/>
            <person name="Young S.K."/>
            <person name="Abouelliel A."/>
            <person name="Ward D.V."/>
            <person name="Earl A.M."/>
            <person name="Fox J.G."/>
        </authorList>
    </citation>
    <scope>NUCLEOTIDE SEQUENCE [LARGE SCALE GENOMIC DNA]</scope>
    <source>
        <strain evidence="2 3">MIT 99-5501</strain>
    </source>
</reference>
<dbReference type="HOGENOM" id="CLU_179215_0_0_7"/>
<feature type="signal peptide" evidence="1">
    <location>
        <begin position="1"/>
        <end position="21"/>
    </location>
</feature>
<dbReference type="PATRIC" id="fig|1357400.3.peg.784"/>
<feature type="chain" id="PRO_5004767489" evidence="1">
    <location>
        <begin position="22"/>
        <end position="102"/>
    </location>
</feature>
<dbReference type="OrthoDB" id="5330174at2"/>
<accession>V8CDQ2</accession>
<evidence type="ECO:0000313" key="3">
    <source>
        <dbReference type="Proteomes" id="UP000018731"/>
    </source>
</evidence>
<evidence type="ECO:0000313" key="2">
    <source>
        <dbReference type="EMBL" id="ETD25232.1"/>
    </source>
</evidence>
<organism evidence="2 3">
    <name type="scientific">Helicobacter macacae MIT 99-5501</name>
    <dbReference type="NCBI Taxonomy" id="1357400"/>
    <lineage>
        <taxon>Bacteria</taxon>
        <taxon>Pseudomonadati</taxon>
        <taxon>Campylobacterota</taxon>
        <taxon>Epsilonproteobacteria</taxon>
        <taxon>Campylobacterales</taxon>
        <taxon>Helicobacteraceae</taxon>
        <taxon>Helicobacter</taxon>
    </lineage>
</organism>
<sequence length="102" mass="10923">MNKIISILALSAFVGISGLSAGVDSSQSKAVQTLSKADSEFLFGANAKNLNVEILSQKELDETRAEFWPLFLYGLSIGYMGVANAPGPNGPTYSHPAQVFWK</sequence>
<keyword evidence="1" id="KW-0732">Signal</keyword>
<protein>
    <submittedName>
        <fullName evidence="2">Uncharacterized protein</fullName>
    </submittedName>
</protein>
<proteinExistence type="predicted"/>
<comment type="caution">
    <text evidence="2">The sequence shown here is derived from an EMBL/GenBank/DDBJ whole genome shotgun (WGS) entry which is preliminary data.</text>
</comment>
<gene>
    <name evidence="2" type="ORF">HMPREF2086_00567</name>
</gene>